<dbReference type="AlphaFoldDB" id="A0A5C4M8E4"/>
<comment type="caution">
    <text evidence="1">The sequence shown here is derived from an EMBL/GenBank/DDBJ whole genome shotgun (WGS) entry which is preliminary data.</text>
</comment>
<gene>
    <name evidence="1" type="ORF">FG385_01590</name>
</gene>
<dbReference type="OrthoDB" id="3402696at2"/>
<name>A0A5C4M8E4_9PSEU</name>
<dbReference type="InterPro" id="IPR022536">
    <property type="entry name" value="EspC"/>
</dbReference>
<proteinExistence type="predicted"/>
<evidence type="ECO:0000313" key="1">
    <source>
        <dbReference type="EMBL" id="TNC29675.1"/>
    </source>
</evidence>
<keyword evidence="2" id="KW-1185">Reference proteome</keyword>
<protein>
    <submittedName>
        <fullName evidence="1">ESX-1 secretion-associated protein</fullName>
    </submittedName>
</protein>
<accession>A0A5C4M8E4</accession>
<dbReference type="EMBL" id="VDFW01000001">
    <property type="protein sequence ID" value="TNC29675.1"/>
    <property type="molecule type" value="Genomic_DNA"/>
</dbReference>
<evidence type="ECO:0000313" key="2">
    <source>
        <dbReference type="Proteomes" id="UP000305546"/>
    </source>
</evidence>
<dbReference type="Pfam" id="PF10824">
    <property type="entry name" value="T7SS_ESX_EspC"/>
    <property type="match status" value="1"/>
</dbReference>
<dbReference type="RefSeq" id="WP_139094746.1">
    <property type="nucleotide sequence ID" value="NZ_VDFW01000001.1"/>
</dbReference>
<dbReference type="GO" id="GO:0009306">
    <property type="term" value="P:protein secretion"/>
    <property type="evidence" value="ECO:0007669"/>
    <property type="project" value="InterPro"/>
</dbReference>
<sequence>MSFEVVPDELRTHASHLDGLSDRLNTAVNAAGTVVMDSEAYGLLCSFLPPIVNATTQQDATDTLKSAVEGMSTTAGNVRTAASSYDERDKGNARPFEAQLRSDATATRMARRIGTAVAE</sequence>
<dbReference type="Proteomes" id="UP000305546">
    <property type="component" value="Unassembled WGS sequence"/>
</dbReference>
<reference evidence="1 2" key="1">
    <citation type="submission" date="2019-06" db="EMBL/GenBank/DDBJ databases">
        <title>Amycolatopsis alkalitolerans sp. nov., isolated from Gastrodia elata Blume.</title>
        <authorList>
            <person name="Narsing Rao M.P."/>
            <person name="Li W.J."/>
        </authorList>
    </citation>
    <scope>NUCLEOTIDE SEQUENCE [LARGE SCALE GENOMIC DNA]</scope>
    <source>
        <strain evidence="1 2">SYSUP0005</strain>
    </source>
</reference>
<organism evidence="1 2">
    <name type="scientific">Amycolatopsis alkalitolerans</name>
    <dbReference type="NCBI Taxonomy" id="2547244"/>
    <lineage>
        <taxon>Bacteria</taxon>
        <taxon>Bacillati</taxon>
        <taxon>Actinomycetota</taxon>
        <taxon>Actinomycetes</taxon>
        <taxon>Pseudonocardiales</taxon>
        <taxon>Pseudonocardiaceae</taxon>
        <taxon>Amycolatopsis</taxon>
    </lineage>
</organism>